<dbReference type="EMBL" id="JACRUJ010000005">
    <property type="protein sequence ID" value="MBC5842639.1"/>
    <property type="molecule type" value="Genomic_DNA"/>
</dbReference>
<dbReference type="Proteomes" id="UP000629963">
    <property type="component" value="Unassembled WGS sequence"/>
</dbReference>
<comment type="caution">
    <text evidence="2">The sequence shown here is derived from an EMBL/GenBank/DDBJ whole genome shotgun (WGS) entry which is preliminary data.</text>
</comment>
<reference evidence="2 3" key="1">
    <citation type="submission" date="2020-08" db="EMBL/GenBank/DDBJ databases">
        <title>Description of novel Flavobacterium F-380 isolate.</title>
        <authorList>
            <person name="Saticioglu I.B."/>
            <person name="Duman M."/>
            <person name="Altun S."/>
        </authorList>
    </citation>
    <scope>NUCLEOTIDE SEQUENCE [LARGE SCALE GENOMIC DNA]</scope>
    <source>
        <strain evidence="2 3">F-380</strain>
    </source>
</reference>
<dbReference type="PROSITE" id="PS51257">
    <property type="entry name" value="PROKAR_LIPOPROTEIN"/>
    <property type="match status" value="1"/>
</dbReference>
<dbReference type="SUPFAM" id="SSF47413">
    <property type="entry name" value="lambda repressor-like DNA-binding domains"/>
    <property type="match status" value="1"/>
</dbReference>
<evidence type="ECO:0000313" key="3">
    <source>
        <dbReference type="Proteomes" id="UP000629963"/>
    </source>
</evidence>
<evidence type="ECO:0000256" key="1">
    <source>
        <dbReference type="SAM" id="Phobius"/>
    </source>
</evidence>
<keyword evidence="1" id="KW-0812">Transmembrane</keyword>
<feature type="transmembrane region" description="Helical" evidence="1">
    <location>
        <begin position="151"/>
        <end position="170"/>
    </location>
</feature>
<feature type="transmembrane region" description="Helical" evidence="1">
    <location>
        <begin position="123"/>
        <end position="139"/>
    </location>
</feature>
<accession>A0ABR7JAT8</accession>
<evidence type="ECO:0000313" key="2">
    <source>
        <dbReference type="EMBL" id="MBC5842639.1"/>
    </source>
</evidence>
<keyword evidence="3" id="KW-1185">Reference proteome</keyword>
<organism evidence="2 3">
    <name type="scientific">Flavobacterium kayseriense</name>
    <dbReference type="NCBI Taxonomy" id="2764714"/>
    <lineage>
        <taxon>Bacteria</taxon>
        <taxon>Pseudomonadati</taxon>
        <taxon>Bacteroidota</taxon>
        <taxon>Flavobacteriia</taxon>
        <taxon>Flavobacteriales</taxon>
        <taxon>Flavobacteriaceae</taxon>
        <taxon>Flavobacterium</taxon>
    </lineage>
</organism>
<keyword evidence="1" id="KW-0472">Membrane</keyword>
<sequence length="192" mass="22216">MTRKLNFYLVTTMLFLIITSCTKDTGTDSLIEDKLETMSGKEILRELLIKNDNDVNQLARIFECSPSSLKRIVDGETFATPEAEKQFKNILNQTLVSKDKSLDDLDLNRDAWSYKIKHFFDKYYLWFIGAFVIGVLMFFGGEKDGESGCGCIFGILLICLVTYVIIYFWFDDQTLAVDKFKNTYDPIWEILK</sequence>
<gene>
    <name evidence="2" type="ORF">H8R23_14590</name>
</gene>
<protein>
    <recommendedName>
        <fullName evidence="4">Helix-turn-helix domain-containing protein</fullName>
    </recommendedName>
</protein>
<proteinExistence type="predicted"/>
<name>A0ABR7JAT8_9FLAO</name>
<keyword evidence="1" id="KW-1133">Transmembrane helix</keyword>
<dbReference type="RefSeq" id="WP_187011131.1">
    <property type="nucleotide sequence ID" value="NZ_JACRUI010000005.1"/>
</dbReference>
<evidence type="ECO:0008006" key="4">
    <source>
        <dbReference type="Google" id="ProtNLM"/>
    </source>
</evidence>
<dbReference type="InterPro" id="IPR010982">
    <property type="entry name" value="Lambda_DNA-bd_dom_sf"/>
</dbReference>